<dbReference type="InParanoid" id="G3HNA1"/>
<protein>
    <submittedName>
        <fullName evidence="1">Uncharacterized protein</fullName>
    </submittedName>
</protein>
<evidence type="ECO:0000313" key="2">
    <source>
        <dbReference type="Proteomes" id="UP000001075"/>
    </source>
</evidence>
<sequence>MLDLNITLGDRELGKQGRLQKTTGEREGKQRRVIWMDVSYFGLSIKNFTA</sequence>
<dbReference type="Proteomes" id="UP000001075">
    <property type="component" value="Unassembled WGS sequence"/>
</dbReference>
<gene>
    <name evidence="1" type="ORF">I79_012238</name>
</gene>
<proteinExistence type="predicted"/>
<dbReference type="EMBL" id="JH000540">
    <property type="protein sequence ID" value="EGW10697.1"/>
    <property type="molecule type" value="Genomic_DNA"/>
</dbReference>
<reference evidence="2" key="1">
    <citation type="journal article" date="2011" name="Nat. Biotechnol.">
        <title>The genomic sequence of the Chinese hamster ovary (CHO)-K1 cell line.</title>
        <authorList>
            <person name="Xu X."/>
            <person name="Nagarajan H."/>
            <person name="Lewis N.E."/>
            <person name="Pan S."/>
            <person name="Cai Z."/>
            <person name="Liu X."/>
            <person name="Chen W."/>
            <person name="Xie M."/>
            <person name="Wang W."/>
            <person name="Hammond S."/>
            <person name="Andersen M.R."/>
            <person name="Neff N."/>
            <person name="Passarelli B."/>
            <person name="Koh W."/>
            <person name="Fan H.C."/>
            <person name="Wang J."/>
            <person name="Gui Y."/>
            <person name="Lee K.H."/>
            <person name="Betenbaugh M.J."/>
            <person name="Quake S.R."/>
            <person name="Famili I."/>
            <person name="Palsson B.O."/>
            <person name="Wang J."/>
        </authorList>
    </citation>
    <scope>NUCLEOTIDE SEQUENCE [LARGE SCALE GENOMIC DNA]</scope>
    <source>
        <strain evidence="2">CHO K1 cell line</strain>
    </source>
</reference>
<evidence type="ECO:0000313" key="1">
    <source>
        <dbReference type="EMBL" id="EGW10697.1"/>
    </source>
</evidence>
<name>G3HNA1_CRIGR</name>
<dbReference type="AlphaFoldDB" id="G3HNA1"/>
<organism evidence="1 2">
    <name type="scientific">Cricetulus griseus</name>
    <name type="common">Chinese hamster</name>
    <name type="synonym">Cricetulus barabensis griseus</name>
    <dbReference type="NCBI Taxonomy" id="10029"/>
    <lineage>
        <taxon>Eukaryota</taxon>
        <taxon>Metazoa</taxon>
        <taxon>Chordata</taxon>
        <taxon>Craniata</taxon>
        <taxon>Vertebrata</taxon>
        <taxon>Euteleostomi</taxon>
        <taxon>Mammalia</taxon>
        <taxon>Eutheria</taxon>
        <taxon>Euarchontoglires</taxon>
        <taxon>Glires</taxon>
        <taxon>Rodentia</taxon>
        <taxon>Myomorpha</taxon>
        <taxon>Muroidea</taxon>
        <taxon>Cricetidae</taxon>
        <taxon>Cricetinae</taxon>
        <taxon>Cricetulus</taxon>
    </lineage>
</organism>
<accession>G3HNA1</accession>